<dbReference type="AlphaFoldDB" id="A0A4Y9L3H2"/>
<feature type="transmembrane region" description="Helical" evidence="1">
    <location>
        <begin position="129"/>
        <end position="150"/>
    </location>
</feature>
<dbReference type="EMBL" id="SPQU01000011">
    <property type="protein sequence ID" value="TFV36382.1"/>
    <property type="molecule type" value="Genomic_DNA"/>
</dbReference>
<proteinExistence type="predicted"/>
<dbReference type="Proteomes" id="UP000298225">
    <property type="component" value="Unassembled WGS sequence"/>
</dbReference>
<evidence type="ECO:0000313" key="2">
    <source>
        <dbReference type="EMBL" id="TFV36382.1"/>
    </source>
</evidence>
<sequence length="451" mass="48657">MDLFNGRLAGDLASWATVIIMHGARQSAGTFGMDIRSSTVMHANKSLTTIPSSKPSRFEVYVAQLSIILVLMQSTLVAGVPFSFTATPMVFAIGAISGGAREHRLMFWSAAAGMAFVLYALLVDVQFGAALKSGVGFVAFFVSLIYFPVLLRRMTPHTSLHFWLPQVLVVLFFILEFSQILSLKELGVVSWRLSAEQQMSTKLFFDNRPSGMFGEPSWLGLSLAALFRLSIVKRQFVVPSALIVGAVIFLSGSSLGLIAWACTLVPAFKAVSAVRDSEIRSGGTRNHSEFVGPILAVVASSVLLTAVLYYAGSDMSLAILEKISDPLGNASGVSRYMAPVYFLGETLSDSPLFGMGMHYIPDFLIGRTGAAVLPFNVLIELGMVGLLFYFLVGFAQVRYYKPSVFDLMLCLVILGGLGLQYTAFQGALVSLPIVASYLERVQASQANGTLA</sequence>
<keyword evidence="1" id="KW-1133">Transmembrane helix</keyword>
<feature type="transmembrane region" description="Helical" evidence="1">
    <location>
        <begin position="404"/>
        <end position="424"/>
    </location>
</feature>
<accession>A0A4Y9L3H2</accession>
<evidence type="ECO:0000313" key="3">
    <source>
        <dbReference type="Proteomes" id="UP000298225"/>
    </source>
</evidence>
<feature type="transmembrane region" description="Helical" evidence="1">
    <location>
        <begin position="290"/>
        <end position="311"/>
    </location>
</feature>
<keyword evidence="1" id="KW-0472">Membrane</keyword>
<reference evidence="2 3" key="1">
    <citation type="submission" date="2019-03" db="EMBL/GenBank/DDBJ databases">
        <title>Bradyrhizobium strains diversity isolated from Chamaecrista fasciculata.</title>
        <authorList>
            <person name="Urquiaga M.C.O."/>
            <person name="Hungria M."/>
            <person name="Delamuta J.R.M."/>
        </authorList>
    </citation>
    <scope>NUCLEOTIDE SEQUENCE [LARGE SCALE GENOMIC DNA]</scope>
    <source>
        <strain evidence="2 3">CNPSo 3424</strain>
    </source>
</reference>
<name>A0A4Y9L3H2_9BRAD</name>
<organism evidence="2 3">
    <name type="scientific">Bradyrhizobium frederickii</name>
    <dbReference type="NCBI Taxonomy" id="2560054"/>
    <lineage>
        <taxon>Bacteria</taxon>
        <taxon>Pseudomonadati</taxon>
        <taxon>Pseudomonadota</taxon>
        <taxon>Alphaproteobacteria</taxon>
        <taxon>Hyphomicrobiales</taxon>
        <taxon>Nitrobacteraceae</taxon>
        <taxon>Bradyrhizobium</taxon>
    </lineage>
</organism>
<comment type="caution">
    <text evidence="2">The sequence shown here is derived from an EMBL/GenBank/DDBJ whole genome shotgun (WGS) entry which is preliminary data.</text>
</comment>
<keyword evidence="1" id="KW-0812">Transmembrane</keyword>
<evidence type="ECO:0000256" key="1">
    <source>
        <dbReference type="SAM" id="Phobius"/>
    </source>
</evidence>
<keyword evidence="3" id="KW-1185">Reference proteome</keyword>
<gene>
    <name evidence="2" type="ORF">E4K66_24110</name>
</gene>
<feature type="transmembrane region" description="Helical" evidence="1">
    <location>
        <begin position="371"/>
        <end position="392"/>
    </location>
</feature>
<protein>
    <submittedName>
        <fullName evidence="2">Uncharacterized protein</fullName>
    </submittedName>
</protein>
<feature type="transmembrane region" description="Helical" evidence="1">
    <location>
        <begin position="105"/>
        <end position="123"/>
    </location>
</feature>
<feature type="transmembrane region" description="Helical" evidence="1">
    <location>
        <begin position="162"/>
        <end position="181"/>
    </location>
</feature>
<feature type="transmembrane region" description="Helical" evidence="1">
    <location>
        <begin position="236"/>
        <end position="269"/>
    </location>
</feature>